<keyword evidence="2" id="KW-1185">Reference proteome</keyword>
<gene>
    <name evidence="1" type="ORF">ACFPOG_01035</name>
</gene>
<comment type="caution">
    <text evidence="1">The sequence shown here is derived from an EMBL/GenBank/DDBJ whole genome shotgun (WGS) entry which is preliminary data.</text>
</comment>
<protein>
    <recommendedName>
        <fullName evidence="3">DUF559 domain-containing protein</fullName>
    </recommendedName>
</protein>
<sequence length="224" mass="25850">MEDLTRLEVLFLQKIWAPIALHGERLWKPRTSVYHALNIRPLMCFIFNPSGAKLFIELIEHNNPLDDKEQSSYNQLYNELTITGWRVLRFSEWHVQHEPATCQKMLRQALDLVQEPGPQVNTHGGYPEAPQEARKQQISEFIMCRSGIIRAQEVAAEFNLSIRSAADSLMLIAKEERLPYICGPKPTQMMILNKWGWQDAPEESDSDKGGMRDNIYDINSLQRG</sequence>
<evidence type="ECO:0008006" key="3">
    <source>
        <dbReference type="Google" id="ProtNLM"/>
    </source>
</evidence>
<organism evidence="1 2">
    <name type="scientific">Paenibacillus aestuarii</name>
    <dbReference type="NCBI Taxonomy" id="516965"/>
    <lineage>
        <taxon>Bacteria</taxon>
        <taxon>Bacillati</taxon>
        <taxon>Bacillota</taxon>
        <taxon>Bacilli</taxon>
        <taxon>Bacillales</taxon>
        <taxon>Paenibacillaceae</taxon>
        <taxon>Paenibacillus</taxon>
    </lineage>
</organism>
<evidence type="ECO:0000313" key="2">
    <source>
        <dbReference type="Proteomes" id="UP001596044"/>
    </source>
</evidence>
<reference evidence="2" key="1">
    <citation type="journal article" date="2019" name="Int. J. Syst. Evol. Microbiol.">
        <title>The Global Catalogue of Microorganisms (GCM) 10K type strain sequencing project: providing services to taxonomists for standard genome sequencing and annotation.</title>
        <authorList>
            <consortium name="The Broad Institute Genomics Platform"/>
            <consortium name="The Broad Institute Genome Sequencing Center for Infectious Disease"/>
            <person name="Wu L."/>
            <person name="Ma J."/>
        </authorList>
    </citation>
    <scope>NUCLEOTIDE SEQUENCE [LARGE SCALE GENOMIC DNA]</scope>
    <source>
        <strain evidence="2">KACC 11904</strain>
    </source>
</reference>
<dbReference type="EMBL" id="JBHSMJ010000004">
    <property type="protein sequence ID" value="MFC5446832.1"/>
    <property type="molecule type" value="Genomic_DNA"/>
</dbReference>
<accession>A0ABW0K1B6</accession>
<dbReference type="Proteomes" id="UP001596044">
    <property type="component" value="Unassembled WGS sequence"/>
</dbReference>
<proteinExistence type="predicted"/>
<evidence type="ECO:0000313" key="1">
    <source>
        <dbReference type="EMBL" id="MFC5446832.1"/>
    </source>
</evidence>
<dbReference type="RefSeq" id="WP_270880471.1">
    <property type="nucleotide sequence ID" value="NZ_JAQFVF010000033.1"/>
</dbReference>
<name>A0ABW0K1B6_9BACL</name>